<accession>A0A117Q933</accession>
<dbReference type="Pfam" id="PF00440">
    <property type="entry name" value="TetR_N"/>
    <property type="match status" value="1"/>
</dbReference>
<evidence type="ECO:0000259" key="3">
    <source>
        <dbReference type="PROSITE" id="PS50977"/>
    </source>
</evidence>
<dbReference type="InterPro" id="IPR001647">
    <property type="entry name" value="HTH_TetR"/>
</dbReference>
<feature type="domain" description="HTH tetR-type" evidence="3">
    <location>
        <begin position="18"/>
        <end position="78"/>
    </location>
</feature>
<evidence type="ECO:0000313" key="4">
    <source>
        <dbReference type="EMBL" id="KUN15389.1"/>
    </source>
</evidence>
<dbReference type="InterPro" id="IPR009057">
    <property type="entry name" value="Homeodomain-like_sf"/>
</dbReference>
<dbReference type="AlphaFoldDB" id="A0A117Q933"/>
<name>A0A117Q933_STRCK</name>
<dbReference type="PANTHER" id="PTHR43479">
    <property type="entry name" value="ACREF/ENVCD OPERON REPRESSOR-RELATED"/>
    <property type="match status" value="1"/>
</dbReference>
<dbReference type="InterPro" id="IPR050624">
    <property type="entry name" value="HTH-type_Tx_Regulator"/>
</dbReference>
<dbReference type="PROSITE" id="PS50977">
    <property type="entry name" value="HTH_TETR_2"/>
    <property type="match status" value="1"/>
</dbReference>
<reference evidence="4 5" key="1">
    <citation type="submission" date="2015-10" db="EMBL/GenBank/DDBJ databases">
        <title>Draft genome sequence of Streptomyces corchorusii DSM 40340, type strain for the species Streptomyces corchorusii.</title>
        <authorList>
            <person name="Ruckert C."/>
            <person name="Winkler A."/>
            <person name="Kalinowski J."/>
            <person name="Kampfer P."/>
            <person name="Glaeser S."/>
        </authorList>
    </citation>
    <scope>NUCLEOTIDE SEQUENCE [LARGE SCALE GENOMIC DNA]</scope>
    <source>
        <strain evidence="4 5">DSM 40340</strain>
    </source>
</reference>
<dbReference type="PANTHER" id="PTHR43479:SF11">
    <property type="entry name" value="ACREF_ENVCD OPERON REPRESSOR-RELATED"/>
    <property type="match status" value="1"/>
</dbReference>
<protein>
    <recommendedName>
        <fullName evidence="3">HTH tetR-type domain-containing protein</fullName>
    </recommendedName>
</protein>
<dbReference type="Proteomes" id="UP000053398">
    <property type="component" value="Unassembled WGS sequence"/>
</dbReference>
<organism evidence="4 5">
    <name type="scientific">Streptomyces corchorusii</name>
    <name type="common">Streptomyces chibaensis</name>
    <dbReference type="NCBI Taxonomy" id="1903"/>
    <lineage>
        <taxon>Bacteria</taxon>
        <taxon>Bacillati</taxon>
        <taxon>Actinomycetota</taxon>
        <taxon>Actinomycetes</taxon>
        <taxon>Kitasatosporales</taxon>
        <taxon>Streptomycetaceae</taxon>
        <taxon>Streptomyces</taxon>
    </lineage>
</organism>
<dbReference type="EMBL" id="LMWP01000072">
    <property type="protein sequence ID" value="KUN15389.1"/>
    <property type="molecule type" value="Genomic_DNA"/>
</dbReference>
<keyword evidence="5" id="KW-1185">Reference proteome</keyword>
<gene>
    <name evidence="4" type="ORF">AQJ11_43410</name>
</gene>
<keyword evidence="1 2" id="KW-0238">DNA-binding</keyword>
<comment type="caution">
    <text evidence="4">The sequence shown here is derived from an EMBL/GenBank/DDBJ whole genome shotgun (WGS) entry which is preliminary data.</text>
</comment>
<sequence>MPQSITGKPPTKRQLAAEQTRQKLLRSAIENFSRRPYAAVTVSDIVRSAGVAHGLLSHHFNGKENLYAEVVLEISRRLRAATTITSDGATSERLRRHFAAHLNFLADHEDAALNIILRRGEATDLAWETFEAVRYEGRKSICALLDLDADAPELRLPVRGFSAACDEMTRQWLRDGRPIPVEALVESFMAFLAGAIQAAHGLAPAPALRRALKVLRDGDPHPRNTLQA</sequence>
<dbReference type="SUPFAM" id="SSF46689">
    <property type="entry name" value="Homeodomain-like"/>
    <property type="match status" value="1"/>
</dbReference>
<evidence type="ECO:0000256" key="2">
    <source>
        <dbReference type="PROSITE-ProRule" id="PRU00335"/>
    </source>
</evidence>
<evidence type="ECO:0000256" key="1">
    <source>
        <dbReference type="ARBA" id="ARBA00023125"/>
    </source>
</evidence>
<dbReference type="Gene3D" id="1.10.357.10">
    <property type="entry name" value="Tetracycline Repressor, domain 2"/>
    <property type="match status" value="1"/>
</dbReference>
<feature type="DNA-binding region" description="H-T-H motif" evidence="2">
    <location>
        <begin position="41"/>
        <end position="60"/>
    </location>
</feature>
<evidence type="ECO:0000313" key="5">
    <source>
        <dbReference type="Proteomes" id="UP000053398"/>
    </source>
</evidence>
<dbReference type="RefSeq" id="WP_059267163.1">
    <property type="nucleotide sequence ID" value="NZ_KQ948381.1"/>
</dbReference>
<proteinExistence type="predicted"/>
<dbReference type="GO" id="GO:0003677">
    <property type="term" value="F:DNA binding"/>
    <property type="evidence" value="ECO:0007669"/>
    <property type="project" value="UniProtKB-UniRule"/>
</dbReference>